<feature type="transmembrane region" description="Helical" evidence="6">
    <location>
        <begin position="366"/>
        <end position="388"/>
    </location>
</feature>
<organism evidence="7 9">
    <name type="scientific">Aneurinibacillus migulanus</name>
    <name type="common">Bacillus migulanus</name>
    <dbReference type="NCBI Taxonomy" id="47500"/>
    <lineage>
        <taxon>Bacteria</taxon>
        <taxon>Bacillati</taxon>
        <taxon>Bacillota</taxon>
        <taxon>Bacilli</taxon>
        <taxon>Bacillales</taxon>
        <taxon>Paenibacillaceae</taxon>
        <taxon>Aneurinibacillus group</taxon>
        <taxon>Aneurinibacillus</taxon>
    </lineage>
</organism>
<evidence type="ECO:0000256" key="2">
    <source>
        <dbReference type="ARBA" id="ARBA00022692"/>
    </source>
</evidence>
<dbReference type="GO" id="GO:0051301">
    <property type="term" value="P:cell division"/>
    <property type="evidence" value="ECO:0007669"/>
    <property type="project" value="UniProtKB-KW"/>
</dbReference>
<evidence type="ECO:0000256" key="6">
    <source>
        <dbReference type="SAM" id="Phobius"/>
    </source>
</evidence>
<reference evidence="7 9" key="1">
    <citation type="submission" date="2015-07" db="EMBL/GenBank/DDBJ databases">
        <title>Fjat-14205 dsm 2895.</title>
        <authorList>
            <person name="Liu B."/>
            <person name="Wang J."/>
            <person name="Zhu Y."/>
            <person name="Liu G."/>
            <person name="Chen Q."/>
            <person name="Chen Z."/>
            <person name="Lan J."/>
            <person name="Che J."/>
            <person name="Ge C."/>
            <person name="Shi H."/>
            <person name="Pan Z."/>
            <person name="Liu X."/>
        </authorList>
    </citation>
    <scope>NUCLEOTIDE SEQUENCE [LARGE SCALE GENOMIC DNA]</scope>
    <source>
        <strain evidence="7 9">DSM 2895</strain>
    </source>
</reference>
<dbReference type="NCBIfam" id="NF038403">
    <property type="entry name" value="perm_prefix_1"/>
    <property type="match status" value="1"/>
</dbReference>
<dbReference type="InterPro" id="IPR047928">
    <property type="entry name" value="Perm_prefix_1"/>
</dbReference>
<gene>
    <name evidence="7" type="ORF">AF333_15325</name>
    <name evidence="8" type="ORF">SAMN04487909_11998</name>
</gene>
<evidence type="ECO:0000313" key="9">
    <source>
        <dbReference type="Proteomes" id="UP000037269"/>
    </source>
</evidence>
<protein>
    <submittedName>
        <fullName evidence="8">Cell division protein FtsW, lipid II flippase</fullName>
    </submittedName>
</protein>
<feature type="transmembrane region" description="Helical" evidence="6">
    <location>
        <begin position="320"/>
        <end position="345"/>
    </location>
</feature>
<dbReference type="EMBL" id="FNED01000019">
    <property type="protein sequence ID" value="SDJ51702.1"/>
    <property type="molecule type" value="Genomic_DNA"/>
</dbReference>
<dbReference type="OrthoDB" id="2192428at2"/>
<dbReference type="Pfam" id="PF01098">
    <property type="entry name" value="FTSW_RODA_SPOVE"/>
    <property type="match status" value="1"/>
</dbReference>
<evidence type="ECO:0000256" key="5">
    <source>
        <dbReference type="ARBA" id="ARBA00023136"/>
    </source>
</evidence>
<keyword evidence="2 6" id="KW-0812">Transmembrane</keyword>
<feature type="transmembrane region" description="Helical" evidence="6">
    <location>
        <begin position="201"/>
        <end position="218"/>
    </location>
</feature>
<keyword evidence="4 6" id="KW-1133">Transmembrane helix</keyword>
<proteinExistence type="predicted"/>
<evidence type="ECO:0000256" key="3">
    <source>
        <dbReference type="ARBA" id="ARBA00022960"/>
    </source>
</evidence>
<dbReference type="STRING" id="47500.AF333_15325"/>
<feature type="transmembrane region" description="Helical" evidence="6">
    <location>
        <begin position="141"/>
        <end position="158"/>
    </location>
</feature>
<dbReference type="PATRIC" id="fig|47500.8.peg.711"/>
<feature type="transmembrane region" description="Helical" evidence="6">
    <location>
        <begin position="224"/>
        <end position="241"/>
    </location>
</feature>
<reference evidence="8 10" key="2">
    <citation type="submission" date="2016-10" db="EMBL/GenBank/DDBJ databases">
        <authorList>
            <person name="de Groot N.N."/>
        </authorList>
    </citation>
    <scope>NUCLEOTIDE SEQUENCE [LARGE SCALE GENOMIC DNA]</scope>
    <source>
        <strain evidence="8 10">DSM 2895</strain>
    </source>
</reference>
<dbReference type="GO" id="GO:0032153">
    <property type="term" value="C:cell division site"/>
    <property type="evidence" value="ECO:0007669"/>
    <property type="project" value="TreeGrafter"/>
</dbReference>
<dbReference type="Proteomes" id="UP000037269">
    <property type="component" value="Unassembled WGS sequence"/>
</dbReference>
<dbReference type="Proteomes" id="UP000182836">
    <property type="component" value="Unassembled WGS sequence"/>
</dbReference>
<dbReference type="EMBL" id="LGUG01000004">
    <property type="protein sequence ID" value="KON96642.1"/>
    <property type="molecule type" value="Genomic_DNA"/>
</dbReference>
<evidence type="ECO:0000256" key="1">
    <source>
        <dbReference type="ARBA" id="ARBA00004141"/>
    </source>
</evidence>
<keyword evidence="5 6" id="KW-0472">Membrane</keyword>
<dbReference type="GO" id="GO:0008360">
    <property type="term" value="P:regulation of cell shape"/>
    <property type="evidence" value="ECO:0007669"/>
    <property type="project" value="UniProtKB-KW"/>
</dbReference>
<evidence type="ECO:0000313" key="8">
    <source>
        <dbReference type="EMBL" id="SDJ51702.1"/>
    </source>
</evidence>
<dbReference type="PANTHER" id="PTHR30474">
    <property type="entry name" value="CELL CYCLE PROTEIN"/>
    <property type="match status" value="1"/>
</dbReference>
<evidence type="ECO:0000256" key="4">
    <source>
        <dbReference type="ARBA" id="ARBA00022989"/>
    </source>
</evidence>
<evidence type="ECO:0000313" key="7">
    <source>
        <dbReference type="EMBL" id="KON96642.1"/>
    </source>
</evidence>
<accession>A0A0D1W896</accession>
<name>A0A0D1W896_ANEMI</name>
<keyword evidence="3" id="KW-0133">Cell shape</keyword>
<feature type="transmembrane region" description="Helical" evidence="6">
    <location>
        <begin position="164"/>
        <end position="189"/>
    </location>
</feature>
<dbReference type="GO" id="GO:0015648">
    <property type="term" value="F:lipid-linked peptidoglycan transporter activity"/>
    <property type="evidence" value="ECO:0007669"/>
    <property type="project" value="TreeGrafter"/>
</dbReference>
<dbReference type="GO" id="GO:0005886">
    <property type="term" value="C:plasma membrane"/>
    <property type="evidence" value="ECO:0007669"/>
    <property type="project" value="TreeGrafter"/>
</dbReference>
<dbReference type="InterPro" id="IPR001182">
    <property type="entry name" value="FtsW/RodA"/>
</dbReference>
<dbReference type="RefSeq" id="WP_043066619.1">
    <property type="nucleotide sequence ID" value="NZ_BJOA01000246.1"/>
</dbReference>
<keyword evidence="8" id="KW-0132">Cell division</keyword>
<feature type="transmembrane region" description="Helical" evidence="6">
    <location>
        <begin position="394"/>
        <end position="416"/>
    </location>
</feature>
<dbReference type="AlphaFoldDB" id="A0A0D1W896"/>
<keyword evidence="8" id="KW-0131">Cell cycle</keyword>
<comment type="subcellular location">
    <subcellularLocation>
        <location evidence="1">Membrane</location>
        <topology evidence="1">Multi-pass membrane protein</topology>
    </subcellularLocation>
</comment>
<evidence type="ECO:0000313" key="10">
    <source>
        <dbReference type="Proteomes" id="UP000182836"/>
    </source>
</evidence>
<sequence length="429" mass="48384">MNLEMQSYIETVCSFVKSQEVHCDIQSELENHIIESVDEYKAVGFSEDEAFKKALALMGDPKIVGKQLNQAHKPRIDWKTISLVTTLIGIGLASLYSMQRSLLLSEDAVFRQLLSVGLGIIVMISFMFFDYRKIMKYSMGLLLGTLGMMMLVFFQGNLMNGIPIYSFGFIRINIWDVSPTLLVIALCGIFTNRKWEKKYDIGYLLVLYLSPIFLYLITPTMISAVLYTICYFVLLIMCGIVKKRYVFILSMFIGGGAFFILKTSFLHWERFIAFLHPFQYADTVGYQTVKSIEIISDAGLWGHGFGAELRLLGSVENHFVLTYIIHIFGWVLGGAMIVLFILLIARLFHAVKDSREMYGKALTIGLGALFILQSIWNIAMVVGLAPAASINLPFISYGGIGFIFQAAAIGLILSVYRRKNMISSRHIIK</sequence>
<feature type="transmembrane region" description="Helical" evidence="6">
    <location>
        <begin position="108"/>
        <end position="129"/>
    </location>
</feature>
<dbReference type="PANTHER" id="PTHR30474:SF1">
    <property type="entry name" value="PEPTIDOGLYCAN GLYCOSYLTRANSFERASE MRDB"/>
    <property type="match status" value="1"/>
</dbReference>
<feature type="transmembrane region" description="Helical" evidence="6">
    <location>
        <begin position="248"/>
        <end position="268"/>
    </location>
</feature>
<feature type="transmembrane region" description="Helical" evidence="6">
    <location>
        <begin position="76"/>
        <end position="96"/>
    </location>
</feature>
<dbReference type="GeneID" id="42306549"/>
<keyword evidence="9" id="KW-1185">Reference proteome</keyword>